<name>A0A3B0Z5V9_9ZZZZ</name>
<reference evidence="1" key="1">
    <citation type="submission" date="2018-06" db="EMBL/GenBank/DDBJ databases">
        <authorList>
            <person name="Zhirakovskaya E."/>
        </authorList>
    </citation>
    <scope>NUCLEOTIDE SEQUENCE</scope>
</reference>
<sequence>SEDMVELVRRLQEHSEASSDSVEGLLLKVTA</sequence>
<protein>
    <submittedName>
        <fullName evidence="1">Uncharacterized protein</fullName>
    </submittedName>
</protein>
<proteinExistence type="predicted"/>
<feature type="non-terminal residue" evidence="1">
    <location>
        <position position="1"/>
    </location>
</feature>
<dbReference type="EMBL" id="UOFO01000043">
    <property type="protein sequence ID" value="VAW84380.1"/>
    <property type="molecule type" value="Genomic_DNA"/>
</dbReference>
<dbReference type="AlphaFoldDB" id="A0A3B0Z5V9"/>
<evidence type="ECO:0000313" key="1">
    <source>
        <dbReference type="EMBL" id="VAW84380.1"/>
    </source>
</evidence>
<gene>
    <name evidence="1" type="ORF">MNBD_GAMMA16-494</name>
</gene>
<accession>A0A3B0Z5V9</accession>
<organism evidence="1">
    <name type="scientific">hydrothermal vent metagenome</name>
    <dbReference type="NCBI Taxonomy" id="652676"/>
    <lineage>
        <taxon>unclassified sequences</taxon>
        <taxon>metagenomes</taxon>
        <taxon>ecological metagenomes</taxon>
    </lineage>
</organism>